<keyword evidence="2" id="KW-0378">Hydrolase</keyword>
<name>A0A177B476_9BILA</name>
<protein>
    <submittedName>
        <fullName evidence="3">Uncharacterized protein</fullName>
    </submittedName>
</protein>
<dbReference type="InterPro" id="IPR004947">
    <property type="entry name" value="DNase_II"/>
</dbReference>
<dbReference type="PANTHER" id="PTHR10858:SF25">
    <property type="entry name" value="DEOXYRIBONUCLEASE II FAMILY PROTEIN"/>
    <property type="match status" value="1"/>
</dbReference>
<comment type="similarity">
    <text evidence="1">Belongs to the DNase II family.</text>
</comment>
<dbReference type="GO" id="GO:0004531">
    <property type="term" value="F:deoxyribonuclease II activity"/>
    <property type="evidence" value="ECO:0007669"/>
    <property type="project" value="InterPro"/>
</dbReference>
<comment type="caution">
    <text evidence="3">The sequence shown here is derived from an EMBL/GenBank/DDBJ whole genome shotgun (WGS) entry which is preliminary data.</text>
</comment>
<organism evidence="3 4">
    <name type="scientific">Intoshia linei</name>
    <dbReference type="NCBI Taxonomy" id="1819745"/>
    <lineage>
        <taxon>Eukaryota</taxon>
        <taxon>Metazoa</taxon>
        <taxon>Spiralia</taxon>
        <taxon>Lophotrochozoa</taxon>
        <taxon>Mesozoa</taxon>
        <taxon>Orthonectida</taxon>
        <taxon>Rhopaluridae</taxon>
        <taxon>Intoshia</taxon>
    </lineage>
</organism>
<reference evidence="3 4" key="1">
    <citation type="submission" date="2016-04" db="EMBL/GenBank/DDBJ databases">
        <title>The genome of Intoshia linei affirms orthonectids as highly simplified spiralians.</title>
        <authorList>
            <person name="Mikhailov K.V."/>
            <person name="Slusarev G.S."/>
            <person name="Nikitin M.A."/>
            <person name="Logacheva M.D."/>
            <person name="Penin A."/>
            <person name="Aleoshin V."/>
            <person name="Panchin Y.V."/>
        </authorList>
    </citation>
    <scope>NUCLEOTIDE SEQUENCE [LARGE SCALE GENOMIC DNA]</scope>
    <source>
        <strain evidence="3">Intl2013</strain>
        <tissue evidence="3">Whole animal</tissue>
    </source>
</reference>
<dbReference type="Pfam" id="PF03265">
    <property type="entry name" value="DNase_II"/>
    <property type="match status" value="2"/>
</dbReference>
<gene>
    <name evidence="3" type="ORF">A3Q56_03104</name>
</gene>
<accession>A0A177B476</accession>
<sequence>MGKDVSVIGIAFVVNDATERTLAKFKRCLNVTKTEEELQKLKKSGRKYSYVYFDSDMETQNLPFEIRYGLNTETDNPLFNTLESFFNDHRDRNSYIIYNDNHGEKRSFSGGGHSKGVIMANKIEGFWIMHSVPGFLNLEQKSYTFSNKAHKNAQMFFCVTMDVHNLQNLVDKLQLLEPHVIDENYLALIKKRKTKFTLPVHLVEFDLVTQESMPIHVGLKTQNAKFCLYDQFISKRYDHEINMIPSFKFLEKRWRGSMDHSKWAYTSEKLIRKGLLLVDEPDLALLGLEFCVCDLNAHGSKNRGGLCSCFKSPKLVDIFHKASSSEYNCKDGPESNIIESIISYFTNCNY</sequence>
<keyword evidence="4" id="KW-1185">Reference proteome</keyword>
<dbReference type="PANTHER" id="PTHR10858">
    <property type="entry name" value="DEOXYRIBONUCLEASE II"/>
    <property type="match status" value="1"/>
</dbReference>
<evidence type="ECO:0000256" key="2">
    <source>
        <dbReference type="ARBA" id="ARBA00022801"/>
    </source>
</evidence>
<dbReference type="GO" id="GO:0006309">
    <property type="term" value="P:apoptotic DNA fragmentation"/>
    <property type="evidence" value="ECO:0007669"/>
    <property type="project" value="TreeGrafter"/>
</dbReference>
<evidence type="ECO:0000313" key="3">
    <source>
        <dbReference type="EMBL" id="OAF69089.1"/>
    </source>
</evidence>
<proteinExistence type="inferred from homology"/>
<dbReference type="EMBL" id="LWCA01000337">
    <property type="protein sequence ID" value="OAF69089.1"/>
    <property type="molecule type" value="Genomic_DNA"/>
</dbReference>
<evidence type="ECO:0000313" key="4">
    <source>
        <dbReference type="Proteomes" id="UP000078046"/>
    </source>
</evidence>
<dbReference type="Proteomes" id="UP000078046">
    <property type="component" value="Unassembled WGS sequence"/>
</dbReference>
<dbReference type="AlphaFoldDB" id="A0A177B476"/>
<dbReference type="OrthoDB" id="10261598at2759"/>
<evidence type="ECO:0000256" key="1">
    <source>
        <dbReference type="ARBA" id="ARBA00007527"/>
    </source>
</evidence>